<keyword evidence="4" id="KW-1185">Reference proteome</keyword>
<feature type="transmembrane region" description="Helical" evidence="2">
    <location>
        <begin position="109"/>
        <end position="126"/>
    </location>
</feature>
<accession>A0A5C3Q5W2</accession>
<evidence type="ECO:0000313" key="4">
    <source>
        <dbReference type="Proteomes" id="UP000305067"/>
    </source>
</evidence>
<organism evidence="3 4">
    <name type="scientific">Pterulicium gracile</name>
    <dbReference type="NCBI Taxonomy" id="1884261"/>
    <lineage>
        <taxon>Eukaryota</taxon>
        <taxon>Fungi</taxon>
        <taxon>Dikarya</taxon>
        <taxon>Basidiomycota</taxon>
        <taxon>Agaricomycotina</taxon>
        <taxon>Agaricomycetes</taxon>
        <taxon>Agaricomycetidae</taxon>
        <taxon>Agaricales</taxon>
        <taxon>Pleurotineae</taxon>
        <taxon>Pterulaceae</taxon>
        <taxon>Pterulicium</taxon>
    </lineage>
</organism>
<dbReference type="PANTHER" id="PTHR37544">
    <property type="entry name" value="SPRAY-RELATED"/>
    <property type="match status" value="1"/>
</dbReference>
<name>A0A5C3Q5W2_9AGAR</name>
<feature type="region of interest" description="Disordered" evidence="1">
    <location>
        <begin position="598"/>
        <end position="635"/>
    </location>
</feature>
<dbReference type="EMBL" id="ML178847">
    <property type="protein sequence ID" value="TFK97504.1"/>
    <property type="molecule type" value="Genomic_DNA"/>
</dbReference>
<dbReference type="AlphaFoldDB" id="A0A5C3Q5W2"/>
<dbReference type="STRING" id="1884261.A0A5C3Q5W2"/>
<reference evidence="3 4" key="1">
    <citation type="journal article" date="2019" name="Nat. Ecol. Evol.">
        <title>Megaphylogeny resolves global patterns of mushroom evolution.</title>
        <authorList>
            <person name="Varga T."/>
            <person name="Krizsan K."/>
            <person name="Foldi C."/>
            <person name="Dima B."/>
            <person name="Sanchez-Garcia M."/>
            <person name="Sanchez-Ramirez S."/>
            <person name="Szollosi G.J."/>
            <person name="Szarkandi J.G."/>
            <person name="Papp V."/>
            <person name="Albert L."/>
            <person name="Andreopoulos W."/>
            <person name="Angelini C."/>
            <person name="Antonin V."/>
            <person name="Barry K.W."/>
            <person name="Bougher N.L."/>
            <person name="Buchanan P."/>
            <person name="Buyck B."/>
            <person name="Bense V."/>
            <person name="Catcheside P."/>
            <person name="Chovatia M."/>
            <person name="Cooper J."/>
            <person name="Damon W."/>
            <person name="Desjardin D."/>
            <person name="Finy P."/>
            <person name="Geml J."/>
            <person name="Haridas S."/>
            <person name="Hughes K."/>
            <person name="Justo A."/>
            <person name="Karasinski D."/>
            <person name="Kautmanova I."/>
            <person name="Kiss B."/>
            <person name="Kocsube S."/>
            <person name="Kotiranta H."/>
            <person name="LaButti K.M."/>
            <person name="Lechner B.E."/>
            <person name="Liimatainen K."/>
            <person name="Lipzen A."/>
            <person name="Lukacs Z."/>
            <person name="Mihaltcheva S."/>
            <person name="Morgado L.N."/>
            <person name="Niskanen T."/>
            <person name="Noordeloos M.E."/>
            <person name="Ohm R.A."/>
            <person name="Ortiz-Santana B."/>
            <person name="Ovrebo C."/>
            <person name="Racz N."/>
            <person name="Riley R."/>
            <person name="Savchenko A."/>
            <person name="Shiryaev A."/>
            <person name="Soop K."/>
            <person name="Spirin V."/>
            <person name="Szebenyi C."/>
            <person name="Tomsovsky M."/>
            <person name="Tulloss R.E."/>
            <person name="Uehling J."/>
            <person name="Grigoriev I.V."/>
            <person name="Vagvolgyi C."/>
            <person name="Papp T."/>
            <person name="Martin F.M."/>
            <person name="Miettinen O."/>
            <person name="Hibbett D.S."/>
            <person name="Nagy L.G."/>
        </authorList>
    </citation>
    <scope>NUCLEOTIDE SEQUENCE [LARGE SCALE GENOMIC DNA]</scope>
    <source>
        <strain evidence="3 4">CBS 309.79</strain>
    </source>
</reference>
<keyword evidence="2" id="KW-1133">Transmembrane helix</keyword>
<keyword evidence="2" id="KW-0812">Transmembrane</keyword>
<evidence type="ECO:0000313" key="3">
    <source>
        <dbReference type="EMBL" id="TFK97504.1"/>
    </source>
</evidence>
<protein>
    <submittedName>
        <fullName evidence="3">Uncharacterized protein</fullName>
    </submittedName>
</protein>
<dbReference type="Proteomes" id="UP000305067">
    <property type="component" value="Unassembled WGS sequence"/>
</dbReference>
<evidence type="ECO:0000256" key="2">
    <source>
        <dbReference type="SAM" id="Phobius"/>
    </source>
</evidence>
<proteinExistence type="predicted"/>
<dbReference type="InterPro" id="IPR021840">
    <property type="entry name" value="DUF3433"/>
</dbReference>
<gene>
    <name evidence="3" type="ORF">BDV98DRAFT_607607</name>
</gene>
<feature type="transmembrane region" description="Helical" evidence="2">
    <location>
        <begin position="505"/>
        <end position="526"/>
    </location>
</feature>
<sequence>MDSHTALYPSRSPTNASSTAINPFIIISPTEDKDVETQSFRDSTQLIPSPKQRPPQWIPVVLEYWAISSMVLINLSLAVALEVGIYLSNKYNGFQVAQENIFDPIRPQLLLSFFPTLLVLPVAMLWREMEWSIRWLHPYVILSKGQAPAAQSLLMDYIALGPLWSTSKAARLKHWIVFASTVTGLSTFLFQPLAGSIFRLEGHPERSDYDARTVTQIGLLEDGQLNSLNAFVAAAGFTQAAAYNNLTDPPFIHKDWTAAQFSMPDWFTVNGSIILNTSGVRSNPNCAIPRVPPTLTTNEQQATLSATSSTENDCSVSVPFNPADSEEQFGLVSVPCDETPVDFRGVMFWFYRSEGTGGQAQAVFCKPTIQLLDVELTINVTTKDISNVRQLGDRLVPNTVTERLGGRAYNGVVFAPEGRSSVVRARADAIRSGIPGTIYRLAGLKEGGIDSVFRDTNGFLELTNEIYTRHLSVAGKSIYFTPVPRASTLPATLESTVSRLVLDNISGHILAFLLFAIAISGLVVHIKHRRLRRTLYLASPPGSMANVISMASRAGFGELLLPYDTEEVLRKKLDGLRFRLDGRTGAIVVDEAGMERVRSGMGGRSEGASLLGRDGDLEDKGEMYSSSRQARESATVLGEVYPPSVPYRTPYDVER</sequence>
<feature type="transmembrane region" description="Helical" evidence="2">
    <location>
        <begin position="64"/>
        <end position="88"/>
    </location>
</feature>
<evidence type="ECO:0000256" key="1">
    <source>
        <dbReference type="SAM" id="MobiDB-lite"/>
    </source>
</evidence>
<dbReference type="PANTHER" id="PTHR37544:SF3">
    <property type="entry name" value="SPRAY"/>
    <property type="match status" value="1"/>
</dbReference>
<dbReference type="OrthoDB" id="3248909at2759"/>
<dbReference type="Pfam" id="PF11915">
    <property type="entry name" value="DUF3433"/>
    <property type="match status" value="1"/>
</dbReference>
<feature type="compositionally biased region" description="Basic and acidic residues" evidence="1">
    <location>
        <begin position="613"/>
        <end position="622"/>
    </location>
</feature>
<keyword evidence="2" id="KW-0472">Membrane</keyword>